<dbReference type="EMBL" id="LUCH01006557">
    <property type="protein sequence ID" value="KAF5397247.1"/>
    <property type="molecule type" value="Genomic_DNA"/>
</dbReference>
<feature type="compositionally biased region" description="Basic and acidic residues" evidence="1">
    <location>
        <begin position="80"/>
        <end position="95"/>
    </location>
</feature>
<dbReference type="OrthoDB" id="6267529at2759"/>
<evidence type="ECO:0000313" key="3">
    <source>
        <dbReference type="Proteomes" id="UP000748531"/>
    </source>
</evidence>
<name>A0A8J4SLS5_9TREM</name>
<gene>
    <name evidence="2" type="ORF">PHET_09965</name>
</gene>
<dbReference type="Proteomes" id="UP000748531">
    <property type="component" value="Unassembled WGS sequence"/>
</dbReference>
<organism evidence="2 3">
    <name type="scientific">Paragonimus heterotremus</name>
    <dbReference type="NCBI Taxonomy" id="100268"/>
    <lineage>
        <taxon>Eukaryota</taxon>
        <taxon>Metazoa</taxon>
        <taxon>Spiralia</taxon>
        <taxon>Lophotrochozoa</taxon>
        <taxon>Platyhelminthes</taxon>
        <taxon>Trematoda</taxon>
        <taxon>Digenea</taxon>
        <taxon>Plagiorchiida</taxon>
        <taxon>Troglotremata</taxon>
        <taxon>Troglotrematidae</taxon>
        <taxon>Paragonimus</taxon>
    </lineage>
</organism>
<feature type="region of interest" description="Disordered" evidence="1">
    <location>
        <begin position="60"/>
        <end position="159"/>
    </location>
</feature>
<dbReference type="AlphaFoldDB" id="A0A8J4SLS5"/>
<reference evidence="2" key="1">
    <citation type="submission" date="2019-05" db="EMBL/GenBank/DDBJ databases">
        <title>Annotation for the trematode Paragonimus heterotremus.</title>
        <authorList>
            <person name="Choi Y.-J."/>
        </authorList>
    </citation>
    <scope>NUCLEOTIDE SEQUENCE</scope>
    <source>
        <strain evidence="2">LC</strain>
    </source>
</reference>
<comment type="caution">
    <text evidence="2">The sequence shown here is derived from an EMBL/GenBank/DDBJ whole genome shotgun (WGS) entry which is preliminary data.</text>
</comment>
<proteinExistence type="predicted"/>
<evidence type="ECO:0000313" key="2">
    <source>
        <dbReference type="EMBL" id="KAF5397247.1"/>
    </source>
</evidence>
<accession>A0A8J4SLS5</accession>
<protein>
    <submittedName>
        <fullName evidence="2">Uncharacterized protein</fullName>
    </submittedName>
</protein>
<keyword evidence="3" id="KW-1185">Reference proteome</keyword>
<evidence type="ECO:0000256" key="1">
    <source>
        <dbReference type="SAM" id="MobiDB-lite"/>
    </source>
</evidence>
<sequence length="173" mass="19376">MRMSRSDLSTEQLTFWSEKHCNSVAFSATVLLAIPEVGESDYYSESPQYLTVADLRELGLYDDDDNDEDDEEEEEEQEQDVVKVKMDVSLHENHSRKQCGTDEEENWSKGQINKTESLTERRAGSHFPQMAQTAADMSESDAISGSFDTSHPKPIISMSASDELVSLISSVAL</sequence>
<feature type="compositionally biased region" description="Acidic residues" evidence="1">
    <location>
        <begin position="60"/>
        <end position="79"/>
    </location>
</feature>